<sequence>MTGSVGHRVAKFARVERFAMTGCRAMVSPGGCGGERW</sequence>
<evidence type="ECO:0000313" key="2">
    <source>
        <dbReference type="Proteomes" id="UP000000757"/>
    </source>
</evidence>
<dbReference type="AlphaFoldDB" id="A0R131"/>
<dbReference type="KEGG" id="msm:MSMEG_4600"/>
<organism evidence="1 2">
    <name type="scientific">Mycolicibacterium smegmatis (strain ATCC 700084 / mc(2)155)</name>
    <name type="common">Mycobacterium smegmatis</name>
    <dbReference type="NCBI Taxonomy" id="246196"/>
    <lineage>
        <taxon>Bacteria</taxon>
        <taxon>Bacillati</taxon>
        <taxon>Actinomycetota</taxon>
        <taxon>Actinomycetes</taxon>
        <taxon>Mycobacteriales</taxon>
        <taxon>Mycobacteriaceae</taxon>
        <taxon>Mycolicibacterium</taxon>
    </lineage>
</organism>
<dbReference type="EMBL" id="CP000480">
    <property type="protein sequence ID" value="ABK75260.1"/>
    <property type="molecule type" value="Genomic_DNA"/>
</dbReference>
<name>A0R131_MYCS2</name>
<dbReference type="Proteomes" id="UP000000757">
    <property type="component" value="Chromosome"/>
</dbReference>
<evidence type="ECO:0000313" key="1">
    <source>
        <dbReference type="EMBL" id="ABK75260.1"/>
    </source>
</evidence>
<keyword evidence="2" id="KW-1185">Reference proteome</keyword>
<reference evidence="1 2" key="1">
    <citation type="submission" date="2006-10" db="EMBL/GenBank/DDBJ databases">
        <authorList>
            <person name="Fleischmann R.D."/>
            <person name="Dodson R.J."/>
            <person name="Haft D.H."/>
            <person name="Merkel J.S."/>
            <person name="Nelson W.C."/>
            <person name="Fraser C.M."/>
        </authorList>
    </citation>
    <scope>NUCLEOTIDE SEQUENCE [LARGE SCALE GENOMIC DNA]</scope>
    <source>
        <strain evidence="2">ATCC 700084 / mc(2)155</strain>
    </source>
</reference>
<dbReference type="PATRIC" id="fig|246196.56.peg.4587"/>
<dbReference type="KEGG" id="msb:LJ00_22755"/>
<dbReference type="PaxDb" id="246196-MSMEI_4485"/>
<proteinExistence type="predicted"/>
<accession>A0R131</accession>
<gene>
    <name evidence="1" type="ordered locus">MSMEG_4600</name>
</gene>
<protein>
    <submittedName>
        <fullName evidence="1">Uncharacterized protein</fullName>
    </submittedName>
</protein>